<evidence type="ECO:0000256" key="1">
    <source>
        <dbReference type="SAM" id="Coils"/>
    </source>
</evidence>
<dbReference type="AlphaFoldDB" id="A0A833RRY6"/>
<gene>
    <name evidence="2" type="ORF">FCM35_KLT09635</name>
</gene>
<reference evidence="2" key="1">
    <citation type="submission" date="2020-01" db="EMBL/GenBank/DDBJ databases">
        <title>Genome sequence of Kobresia littledalei, the first chromosome-level genome in the family Cyperaceae.</title>
        <authorList>
            <person name="Qu G."/>
        </authorList>
    </citation>
    <scope>NUCLEOTIDE SEQUENCE</scope>
    <source>
        <strain evidence="2">C.B.Clarke</strain>
        <tissue evidence="2">Leaf</tissue>
    </source>
</reference>
<keyword evidence="3" id="KW-1185">Reference proteome</keyword>
<organism evidence="2 3">
    <name type="scientific">Carex littledalei</name>
    <dbReference type="NCBI Taxonomy" id="544730"/>
    <lineage>
        <taxon>Eukaryota</taxon>
        <taxon>Viridiplantae</taxon>
        <taxon>Streptophyta</taxon>
        <taxon>Embryophyta</taxon>
        <taxon>Tracheophyta</taxon>
        <taxon>Spermatophyta</taxon>
        <taxon>Magnoliopsida</taxon>
        <taxon>Liliopsida</taxon>
        <taxon>Poales</taxon>
        <taxon>Cyperaceae</taxon>
        <taxon>Cyperoideae</taxon>
        <taxon>Cariceae</taxon>
        <taxon>Carex</taxon>
        <taxon>Carex subgen. Euthyceras</taxon>
    </lineage>
</organism>
<comment type="caution">
    <text evidence="2">The sequence shown here is derived from an EMBL/GenBank/DDBJ whole genome shotgun (WGS) entry which is preliminary data.</text>
</comment>
<accession>A0A833RRY6</accession>
<evidence type="ECO:0000313" key="2">
    <source>
        <dbReference type="EMBL" id="KAF3340791.1"/>
    </source>
</evidence>
<dbReference type="EMBL" id="SWLB01000002">
    <property type="protein sequence ID" value="KAF3340791.1"/>
    <property type="molecule type" value="Genomic_DNA"/>
</dbReference>
<feature type="coiled-coil region" evidence="1">
    <location>
        <begin position="272"/>
        <end position="384"/>
    </location>
</feature>
<evidence type="ECO:0000313" key="3">
    <source>
        <dbReference type="Proteomes" id="UP000623129"/>
    </source>
</evidence>
<proteinExistence type="predicted"/>
<keyword evidence="1" id="KW-0175">Coiled coil</keyword>
<name>A0A833RRY6_9POAL</name>
<protein>
    <submittedName>
        <fullName evidence="2">Uncharacterized protein</fullName>
    </submittedName>
</protein>
<sequence length="444" mass="51119">MKEAREKHEEMKSYLGLRIKTGRSTDGSNQTNVPCTMLDLPSPSSEEEILEALKETTPLMTPKIGEMQEKWNRELFMKIVGVARFVNKMKALKSNYSVTFCTPDDDLTTPIAQRTGSGVVITKVPQLEVKELETVKAFAANGDASKSKEVALNGQSREPSEEFVYGGEVVSPRKYAPENPSSKIQEPQSAYLPPRKKTILSLDLNNSISTNEQRKLVRKWNYVKAIIEDIQHTLRENTDSITTATILEENSEELKQILQGIEVSISGLVPMLKELANEIRNQNLDIETVKREKVSSLTNELNSLNESYEQYKEIAKQYKRELEMHESKLERVIRRRQLHDIKILDQLDKIEKIKFELAEAEEELEKLERNRYDFLEEEDELKEQSNATKLELGDVMKRIDVSKDNVHRVNFQIENLDEAIDLEFDTRNKEIHNLVEILLNLEVL</sequence>
<dbReference type="Proteomes" id="UP000623129">
    <property type="component" value="Unassembled WGS sequence"/>
</dbReference>